<accession>A0A1Y2HX33</accession>
<protein>
    <recommendedName>
        <fullName evidence="1">Glycosyltransferase family 28 N-terminal domain-containing protein</fullName>
    </recommendedName>
</protein>
<dbReference type="SUPFAM" id="SSF53756">
    <property type="entry name" value="UDP-Glycosyltransferase/glycogen phosphorylase"/>
    <property type="match status" value="1"/>
</dbReference>
<name>A0A1Y2HX33_9FUNG</name>
<dbReference type="GO" id="GO:0016758">
    <property type="term" value="F:hexosyltransferase activity"/>
    <property type="evidence" value="ECO:0007669"/>
    <property type="project" value="InterPro"/>
</dbReference>
<dbReference type="InterPro" id="IPR004276">
    <property type="entry name" value="GlycoTrans_28_N"/>
</dbReference>
<dbReference type="AlphaFoldDB" id="A0A1Y2HX33"/>
<evidence type="ECO:0000259" key="1">
    <source>
        <dbReference type="Pfam" id="PF03033"/>
    </source>
</evidence>
<evidence type="ECO:0000313" key="3">
    <source>
        <dbReference type="Proteomes" id="UP000193411"/>
    </source>
</evidence>
<dbReference type="PANTHER" id="PTHR48050">
    <property type="entry name" value="STEROL 3-BETA-GLUCOSYLTRANSFERASE"/>
    <property type="match status" value="1"/>
</dbReference>
<dbReference type="Pfam" id="PF03033">
    <property type="entry name" value="Glyco_transf_28"/>
    <property type="match status" value="1"/>
</dbReference>
<dbReference type="PANTHER" id="PTHR48050:SF13">
    <property type="entry name" value="STEROL 3-BETA-GLUCOSYLTRANSFERASE UGT80A2"/>
    <property type="match status" value="1"/>
</dbReference>
<dbReference type="Proteomes" id="UP000193411">
    <property type="component" value="Unassembled WGS sequence"/>
</dbReference>
<dbReference type="Gene3D" id="3.40.50.2000">
    <property type="entry name" value="Glycogen Phosphorylase B"/>
    <property type="match status" value="2"/>
</dbReference>
<dbReference type="InterPro" id="IPR050426">
    <property type="entry name" value="Glycosyltransferase_28"/>
</dbReference>
<dbReference type="OrthoDB" id="5835829at2759"/>
<evidence type="ECO:0000313" key="2">
    <source>
        <dbReference type="EMBL" id="ORZ38514.1"/>
    </source>
</evidence>
<sequence length="473" mass="51065">MTAPTTLFFICIGTRGDVQPYLALAQGLKSRRPNQFKMVFLAHPEFESFVLKHNAIDVFHPIAPSMIHEANMTEVGREAKKHQSLLNLEPARQFFTNLFRGWTGCVKSALELHGPADVMFCTQFAARPNILGLIKSLPVDQQPRINVLHTFPSYPTWECVPPMLNLGSSLPLGLLNALAWKFESAVAHGYIDLPAAQLVCKEFGIEPWPANGEDPKYAIAREPTWAAQHIYSLALYGRPADWPANQQVVGFLPYSPPTAAARLPANLDAFVDTAKARGKPVVYVGFGSMLGVAFESDEVILDILQRVYNGLVGAHAQYPGGFRAILHTVTSQTGGFLIPDSAVAAISSDVAAEIDILVLTEPVAHDLLFPKCDVAVQHGGVGTLQTSLMHGCVPVVFPCLAVTDQPFWASVVAKRGMGVNGGPAIQMTADSFSASVQAALQGLNGFKSVVGAVSEGIKRDDAVEKVLAWLEEC</sequence>
<reference evidence="2 3" key="1">
    <citation type="submission" date="2016-07" db="EMBL/GenBank/DDBJ databases">
        <title>Pervasive Adenine N6-methylation of Active Genes in Fungi.</title>
        <authorList>
            <consortium name="DOE Joint Genome Institute"/>
            <person name="Mondo S.J."/>
            <person name="Dannebaum R.O."/>
            <person name="Kuo R.C."/>
            <person name="Labutti K."/>
            <person name="Haridas S."/>
            <person name="Kuo A."/>
            <person name="Salamov A."/>
            <person name="Ahrendt S.R."/>
            <person name="Lipzen A."/>
            <person name="Sullivan W."/>
            <person name="Andreopoulos W.B."/>
            <person name="Clum A."/>
            <person name="Lindquist E."/>
            <person name="Daum C."/>
            <person name="Ramamoorthy G.K."/>
            <person name="Gryganskyi A."/>
            <person name="Culley D."/>
            <person name="Magnuson J.K."/>
            <person name="James T.Y."/>
            <person name="O'Malley M.A."/>
            <person name="Stajich J.E."/>
            <person name="Spatafora J.W."/>
            <person name="Visel A."/>
            <person name="Grigoriev I.V."/>
        </authorList>
    </citation>
    <scope>NUCLEOTIDE SEQUENCE [LARGE SCALE GENOMIC DNA]</scope>
    <source>
        <strain evidence="2 3">PL171</strain>
    </source>
</reference>
<dbReference type="STRING" id="765915.A0A1Y2HX33"/>
<proteinExistence type="predicted"/>
<feature type="domain" description="Glycosyltransferase family 28 N-terminal" evidence="1">
    <location>
        <begin position="8"/>
        <end position="77"/>
    </location>
</feature>
<dbReference type="GO" id="GO:0005975">
    <property type="term" value="P:carbohydrate metabolic process"/>
    <property type="evidence" value="ECO:0007669"/>
    <property type="project" value="InterPro"/>
</dbReference>
<keyword evidence="3" id="KW-1185">Reference proteome</keyword>
<gene>
    <name evidence="2" type="ORF">BCR44DRAFT_1497135</name>
</gene>
<dbReference type="EMBL" id="MCFL01000008">
    <property type="protein sequence ID" value="ORZ38514.1"/>
    <property type="molecule type" value="Genomic_DNA"/>
</dbReference>
<comment type="caution">
    <text evidence="2">The sequence shown here is derived from an EMBL/GenBank/DDBJ whole genome shotgun (WGS) entry which is preliminary data.</text>
</comment>
<organism evidence="2 3">
    <name type="scientific">Catenaria anguillulae PL171</name>
    <dbReference type="NCBI Taxonomy" id="765915"/>
    <lineage>
        <taxon>Eukaryota</taxon>
        <taxon>Fungi</taxon>
        <taxon>Fungi incertae sedis</taxon>
        <taxon>Blastocladiomycota</taxon>
        <taxon>Blastocladiomycetes</taxon>
        <taxon>Blastocladiales</taxon>
        <taxon>Catenariaceae</taxon>
        <taxon>Catenaria</taxon>
    </lineage>
</organism>